<name>A0AAV9GDB4_9PEZI</name>
<feature type="region of interest" description="Disordered" evidence="4">
    <location>
        <begin position="20"/>
        <end position="42"/>
    </location>
</feature>
<dbReference type="InterPro" id="IPR036390">
    <property type="entry name" value="WH_DNA-bd_sf"/>
</dbReference>
<protein>
    <submittedName>
        <fullName evidence="6">Demethylsterigmatocystin 6-O-methyltransferase</fullName>
    </submittedName>
</protein>
<evidence type="ECO:0000256" key="2">
    <source>
        <dbReference type="ARBA" id="ARBA00022679"/>
    </source>
</evidence>
<evidence type="ECO:0000259" key="5">
    <source>
        <dbReference type="Pfam" id="PF00891"/>
    </source>
</evidence>
<dbReference type="Pfam" id="PF00891">
    <property type="entry name" value="Methyltransf_2"/>
    <property type="match status" value="1"/>
</dbReference>
<dbReference type="SUPFAM" id="SSF53335">
    <property type="entry name" value="S-adenosyl-L-methionine-dependent methyltransferases"/>
    <property type="match status" value="1"/>
</dbReference>
<dbReference type="PROSITE" id="PS51683">
    <property type="entry name" value="SAM_OMT_II"/>
    <property type="match status" value="1"/>
</dbReference>
<gene>
    <name evidence="6" type="ORF">QBC34DRAFT_470331</name>
</gene>
<dbReference type="SUPFAM" id="SSF46785">
    <property type="entry name" value="Winged helix' DNA-binding domain"/>
    <property type="match status" value="1"/>
</dbReference>
<dbReference type="PANTHER" id="PTHR43712:SF16">
    <property type="entry name" value="O-METHYLTRANSFERASE ELCB"/>
    <property type="match status" value="1"/>
</dbReference>
<keyword evidence="7" id="KW-1185">Reference proteome</keyword>
<dbReference type="InterPro" id="IPR016461">
    <property type="entry name" value="COMT-like"/>
</dbReference>
<dbReference type="InterPro" id="IPR029063">
    <property type="entry name" value="SAM-dependent_MTases_sf"/>
</dbReference>
<evidence type="ECO:0000256" key="3">
    <source>
        <dbReference type="ARBA" id="ARBA00022691"/>
    </source>
</evidence>
<feature type="compositionally biased region" description="Pro residues" evidence="4">
    <location>
        <begin position="27"/>
        <end position="36"/>
    </location>
</feature>
<dbReference type="Gene3D" id="1.10.10.10">
    <property type="entry name" value="Winged helix-like DNA-binding domain superfamily/Winged helix DNA-binding domain"/>
    <property type="match status" value="1"/>
</dbReference>
<evidence type="ECO:0000256" key="4">
    <source>
        <dbReference type="SAM" id="MobiDB-lite"/>
    </source>
</evidence>
<accession>A0AAV9GDB4</accession>
<comment type="caution">
    <text evidence="6">The sequence shown here is derived from an EMBL/GenBank/DDBJ whole genome shotgun (WGS) entry which is preliminary data.</text>
</comment>
<reference evidence="6" key="2">
    <citation type="submission" date="2023-05" db="EMBL/GenBank/DDBJ databases">
        <authorList>
            <consortium name="Lawrence Berkeley National Laboratory"/>
            <person name="Steindorff A."/>
            <person name="Hensen N."/>
            <person name="Bonometti L."/>
            <person name="Westerberg I."/>
            <person name="Brannstrom I.O."/>
            <person name="Guillou S."/>
            <person name="Cros-Aarteil S."/>
            <person name="Calhoun S."/>
            <person name="Haridas S."/>
            <person name="Kuo A."/>
            <person name="Mondo S."/>
            <person name="Pangilinan J."/>
            <person name="Riley R."/>
            <person name="Labutti K."/>
            <person name="Andreopoulos B."/>
            <person name="Lipzen A."/>
            <person name="Chen C."/>
            <person name="Yanf M."/>
            <person name="Daum C."/>
            <person name="Ng V."/>
            <person name="Clum A."/>
            <person name="Ohm R."/>
            <person name="Martin F."/>
            <person name="Silar P."/>
            <person name="Natvig D."/>
            <person name="Lalanne C."/>
            <person name="Gautier V."/>
            <person name="Ament-Velasquez S.L."/>
            <person name="Kruys A."/>
            <person name="Hutchinson M.I."/>
            <person name="Powell A.J."/>
            <person name="Barry K."/>
            <person name="Miller A.N."/>
            <person name="Grigoriev I.V."/>
            <person name="Debuchy R."/>
            <person name="Gladieux P."/>
            <person name="Thoren M.H."/>
            <person name="Johannesson H."/>
        </authorList>
    </citation>
    <scope>NUCLEOTIDE SEQUENCE</scope>
    <source>
        <strain evidence="6">PSN243</strain>
    </source>
</reference>
<dbReference type="Proteomes" id="UP001321760">
    <property type="component" value="Unassembled WGS sequence"/>
</dbReference>
<evidence type="ECO:0000313" key="6">
    <source>
        <dbReference type="EMBL" id="KAK4446162.1"/>
    </source>
</evidence>
<dbReference type="AlphaFoldDB" id="A0AAV9GDB4"/>
<evidence type="ECO:0000313" key="7">
    <source>
        <dbReference type="Proteomes" id="UP001321760"/>
    </source>
</evidence>
<evidence type="ECO:0000256" key="1">
    <source>
        <dbReference type="ARBA" id="ARBA00022603"/>
    </source>
</evidence>
<dbReference type="GO" id="GO:0008171">
    <property type="term" value="F:O-methyltransferase activity"/>
    <property type="evidence" value="ECO:0007669"/>
    <property type="project" value="InterPro"/>
</dbReference>
<dbReference type="InterPro" id="IPR001077">
    <property type="entry name" value="COMT_C"/>
</dbReference>
<dbReference type="GO" id="GO:0032259">
    <property type="term" value="P:methylation"/>
    <property type="evidence" value="ECO:0007669"/>
    <property type="project" value="UniProtKB-KW"/>
</dbReference>
<reference evidence="6" key="1">
    <citation type="journal article" date="2023" name="Mol. Phylogenet. Evol.">
        <title>Genome-scale phylogeny and comparative genomics of the fungal order Sordariales.</title>
        <authorList>
            <person name="Hensen N."/>
            <person name="Bonometti L."/>
            <person name="Westerberg I."/>
            <person name="Brannstrom I.O."/>
            <person name="Guillou S."/>
            <person name="Cros-Aarteil S."/>
            <person name="Calhoun S."/>
            <person name="Haridas S."/>
            <person name="Kuo A."/>
            <person name="Mondo S."/>
            <person name="Pangilinan J."/>
            <person name="Riley R."/>
            <person name="LaButti K."/>
            <person name="Andreopoulos B."/>
            <person name="Lipzen A."/>
            <person name="Chen C."/>
            <person name="Yan M."/>
            <person name="Daum C."/>
            <person name="Ng V."/>
            <person name="Clum A."/>
            <person name="Steindorff A."/>
            <person name="Ohm R.A."/>
            <person name="Martin F."/>
            <person name="Silar P."/>
            <person name="Natvig D.O."/>
            <person name="Lalanne C."/>
            <person name="Gautier V."/>
            <person name="Ament-Velasquez S.L."/>
            <person name="Kruys A."/>
            <person name="Hutchinson M.I."/>
            <person name="Powell A.J."/>
            <person name="Barry K."/>
            <person name="Miller A.N."/>
            <person name="Grigoriev I.V."/>
            <person name="Debuchy R."/>
            <person name="Gladieux P."/>
            <person name="Hiltunen Thoren M."/>
            <person name="Johannesson H."/>
        </authorList>
    </citation>
    <scope>NUCLEOTIDE SEQUENCE</scope>
    <source>
        <strain evidence="6">PSN243</strain>
    </source>
</reference>
<keyword evidence="1" id="KW-0489">Methyltransferase</keyword>
<proteinExistence type="predicted"/>
<keyword evidence="3" id="KW-0949">S-adenosyl-L-methionine</keyword>
<dbReference type="Gene3D" id="3.40.50.150">
    <property type="entry name" value="Vaccinia Virus protein VP39"/>
    <property type="match status" value="1"/>
</dbReference>
<feature type="domain" description="O-methyltransferase C-terminal" evidence="5">
    <location>
        <begin position="218"/>
        <end position="433"/>
    </location>
</feature>
<keyword evidence="2" id="KW-0808">Transferase</keyword>
<dbReference type="PANTHER" id="PTHR43712">
    <property type="entry name" value="PUTATIVE (AFU_ORTHOLOGUE AFUA_4G14580)-RELATED"/>
    <property type="match status" value="1"/>
</dbReference>
<sequence length="453" mass="49908">MSILNRYVPFLRFGRKDKDAASAPTTAFPPSPPDTPPRSALPTAEPAAFDLVHAAEALLENAKRLESAEAADQENLRRMIAMSAKKITSETMPAMDALMLEWLSLCEISAWRLFMEWKAFDHIPVGGSISTSDLAKALDAQESLVARIANFLVATGRLQLGEKPGHIRHSRISPLYMSSHPVSDLNAVALGNGFKSWLAWPEYFKKYGRREAPDVTNTPFSFAWGHPELPPWEVKALYPEYAAQFARTMKSRKIVGGDMKLVGPEALFDFSWLGAEAKTRTSGQPVVVDVGGGMGQLLKDVLMAIPGVSAKQCVLQDRKEVLEEAAAAGDPVLKEVVMMEHDFHTAQPVKGASVYFLRRILLDYPDALAVGILRQLAHALPADNPKARIVIMEEQLLTPPTPQNRNVDMMMLSLGGKLRDEWGMRDIASQAGLSVRYHARPGNPTCVVECWRA</sequence>
<organism evidence="6 7">
    <name type="scientific">Podospora aff. communis PSN243</name>
    <dbReference type="NCBI Taxonomy" id="3040156"/>
    <lineage>
        <taxon>Eukaryota</taxon>
        <taxon>Fungi</taxon>
        <taxon>Dikarya</taxon>
        <taxon>Ascomycota</taxon>
        <taxon>Pezizomycotina</taxon>
        <taxon>Sordariomycetes</taxon>
        <taxon>Sordariomycetidae</taxon>
        <taxon>Sordariales</taxon>
        <taxon>Podosporaceae</taxon>
        <taxon>Podospora</taxon>
    </lineage>
</organism>
<dbReference type="EMBL" id="MU865959">
    <property type="protein sequence ID" value="KAK4446162.1"/>
    <property type="molecule type" value="Genomic_DNA"/>
</dbReference>
<dbReference type="InterPro" id="IPR036388">
    <property type="entry name" value="WH-like_DNA-bd_sf"/>
</dbReference>